<dbReference type="NCBIfam" id="NF004793">
    <property type="entry name" value="PRK06141.1"/>
    <property type="match status" value="1"/>
</dbReference>
<protein>
    <submittedName>
        <fullName evidence="2">Ornithine cyclodeaminase family protein</fullName>
    </submittedName>
</protein>
<keyword evidence="3" id="KW-1185">Reference proteome</keyword>
<dbReference type="AlphaFoldDB" id="A0A7H1J567"/>
<dbReference type="GO" id="GO:0005737">
    <property type="term" value="C:cytoplasm"/>
    <property type="evidence" value="ECO:0007669"/>
    <property type="project" value="TreeGrafter"/>
</dbReference>
<name>A0A7H1J567_9GAMM</name>
<dbReference type="KEGG" id="mard:IBG28_18570"/>
<dbReference type="Pfam" id="PF02423">
    <property type="entry name" value="OCD_Mu_crystall"/>
    <property type="match status" value="1"/>
</dbReference>
<accession>A0A7H1J567</accession>
<dbReference type="PANTHER" id="PTHR13812">
    <property type="entry name" value="KETIMINE REDUCTASE MU-CRYSTALLIN"/>
    <property type="match status" value="1"/>
</dbReference>
<dbReference type="Proteomes" id="UP000516370">
    <property type="component" value="Chromosome"/>
</dbReference>
<gene>
    <name evidence="2" type="ORF">IBG28_18570</name>
</gene>
<dbReference type="GO" id="GO:0019752">
    <property type="term" value="P:carboxylic acid metabolic process"/>
    <property type="evidence" value="ECO:0007669"/>
    <property type="project" value="UniProtKB-ARBA"/>
</dbReference>
<dbReference type="GO" id="GO:0016491">
    <property type="term" value="F:oxidoreductase activity"/>
    <property type="evidence" value="ECO:0007669"/>
    <property type="project" value="UniProtKB-ARBA"/>
</dbReference>
<dbReference type="InterPro" id="IPR036291">
    <property type="entry name" value="NAD(P)-bd_dom_sf"/>
</dbReference>
<dbReference type="PIRSF" id="PIRSF001439">
    <property type="entry name" value="CryM"/>
    <property type="match status" value="1"/>
</dbReference>
<evidence type="ECO:0000313" key="3">
    <source>
        <dbReference type="Proteomes" id="UP000516370"/>
    </source>
</evidence>
<comment type="similarity">
    <text evidence="1">Belongs to the ornithine cyclodeaminase/mu-crystallin family.</text>
</comment>
<dbReference type="RefSeq" id="WP_111606741.1">
    <property type="nucleotide sequence ID" value="NZ_BMLJ01000009.1"/>
</dbReference>
<sequence>MQIINANAVNQVLSFETLIPAIETTFQQSFGMPQRQIYPLPGGSADKHDTFAVLPAWTEEVLGVKSFTHYPENPDKGRLTVAAQVLLFSRPTGAPLALVDGTSLTYWRTAAVSALAASYMAKKDACTLLLFGTGELAPYMALAHASVRPLHTIYVHGRSEEKMRKVQQQIKRIRPDLNVEVCVHYEEVITGVDIISCATGSPTPLFKSASLAAGTHIDLVGNHHRHCRECDSATVKMSHVIVDSLLNVLNEAGDILIPLEEACIKEDHLQGELAQLCNGTIKGRLNNSQTTLFKSVGTALADVASAYHVYQLLNRP</sequence>
<dbReference type="EMBL" id="CP061081">
    <property type="protein sequence ID" value="QNT05633.1"/>
    <property type="molecule type" value="Genomic_DNA"/>
</dbReference>
<proteinExistence type="inferred from homology"/>
<dbReference type="Gene3D" id="3.40.50.720">
    <property type="entry name" value="NAD(P)-binding Rossmann-like Domain"/>
    <property type="match status" value="1"/>
</dbReference>
<dbReference type="InterPro" id="IPR003462">
    <property type="entry name" value="ODC_Mu_crystall"/>
</dbReference>
<dbReference type="InterPro" id="IPR023401">
    <property type="entry name" value="ODC_N"/>
</dbReference>
<reference evidence="2 3" key="1">
    <citation type="submission" date="2020-09" db="EMBL/GenBank/DDBJ databases">
        <title>Complete genome sequence of an Arctic sea ice bacterium Marinomonas arctica BSI20414.</title>
        <authorList>
            <person name="Liao L."/>
            <person name="Chen B."/>
        </authorList>
    </citation>
    <scope>NUCLEOTIDE SEQUENCE [LARGE SCALE GENOMIC DNA]</scope>
    <source>
        <strain evidence="2 3">BSI20414</strain>
    </source>
</reference>
<dbReference type="FunFam" id="3.40.50.720:FF:000311">
    <property type="entry name" value="Ornithine cyclodeaminase"/>
    <property type="match status" value="1"/>
</dbReference>
<dbReference type="PANTHER" id="PTHR13812:SF19">
    <property type="entry name" value="KETIMINE REDUCTASE MU-CRYSTALLIN"/>
    <property type="match status" value="1"/>
</dbReference>
<dbReference type="Gene3D" id="3.30.1780.10">
    <property type="entry name" value="ornithine cyclodeaminase, domain 1"/>
    <property type="match status" value="1"/>
</dbReference>
<organism evidence="2 3">
    <name type="scientific">Marinomonas arctica</name>
    <dbReference type="NCBI Taxonomy" id="383750"/>
    <lineage>
        <taxon>Bacteria</taxon>
        <taxon>Pseudomonadati</taxon>
        <taxon>Pseudomonadota</taxon>
        <taxon>Gammaproteobacteria</taxon>
        <taxon>Oceanospirillales</taxon>
        <taxon>Oceanospirillaceae</taxon>
        <taxon>Marinomonas</taxon>
    </lineage>
</organism>
<dbReference type="OrthoDB" id="9809203at2"/>
<dbReference type="SUPFAM" id="SSF51735">
    <property type="entry name" value="NAD(P)-binding Rossmann-fold domains"/>
    <property type="match status" value="1"/>
</dbReference>
<evidence type="ECO:0000313" key="2">
    <source>
        <dbReference type="EMBL" id="QNT05633.1"/>
    </source>
</evidence>
<evidence type="ECO:0000256" key="1">
    <source>
        <dbReference type="ARBA" id="ARBA00008903"/>
    </source>
</evidence>